<feature type="region of interest" description="Disordered" evidence="1">
    <location>
        <begin position="83"/>
        <end position="102"/>
    </location>
</feature>
<comment type="caution">
    <text evidence="2">The sequence shown here is derived from an EMBL/GenBank/DDBJ whole genome shotgun (WGS) entry which is preliminary data.</text>
</comment>
<proteinExistence type="predicted"/>
<evidence type="ECO:0000313" key="2">
    <source>
        <dbReference type="EMBL" id="GBP53747.1"/>
    </source>
</evidence>
<reference evidence="2 3" key="1">
    <citation type="journal article" date="2019" name="Commun. Biol.">
        <title>The bagworm genome reveals a unique fibroin gene that provides high tensile strength.</title>
        <authorList>
            <person name="Kono N."/>
            <person name="Nakamura H."/>
            <person name="Ohtoshi R."/>
            <person name="Tomita M."/>
            <person name="Numata K."/>
            <person name="Arakawa K."/>
        </authorList>
    </citation>
    <scope>NUCLEOTIDE SEQUENCE [LARGE SCALE GENOMIC DNA]</scope>
</reference>
<evidence type="ECO:0000256" key="1">
    <source>
        <dbReference type="SAM" id="MobiDB-lite"/>
    </source>
</evidence>
<protein>
    <submittedName>
        <fullName evidence="2">Uncharacterized protein</fullName>
    </submittedName>
</protein>
<dbReference type="Proteomes" id="UP000299102">
    <property type="component" value="Unassembled WGS sequence"/>
</dbReference>
<feature type="compositionally biased region" description="Basic residues" evidence="1">
    <location>
        <begin position="91"/>
        <end position="102"/>
    </location>
</feature>
<evidence type="ECO:0000313" key="3">
    <source>
        <dbReference type="Proteomes" id="UP000299102"/>
    </source>
</evidence>
<sequence>MHVFFFLLPCSSSRRACTWRVTARSDPDSRPFHSPSLQAMTGTMQKYVIKKVFSVLEEFEWKGFICPAHTRWCSTGRAGRRRALPSSASRAGHRVTHFERKK</sequence>
<dbReference type="AlphaFoldDB" id="A0A4C1WUD7"/>
<keyword evidence="3" id="KW-1185">Reference proteome</keyword>
<accession>A0A4C1WUD7</accession>
<dbReference type="EMBL" id="BGZK01000633">
    <property type="protein sequence ID" value="GBP53747.1"/>
    <property type="molecule type" value="Genomic_DNA"/>
</dbReference>
<name>A0A4C1WUD7_EUMVA</name>
<gene>
    <name evidence="2" type="ORF">EVAR_84230_1</name>
</gene>
<organism evidence="2 3">
    <name type="scientific">Eumeta variegata</name>
    <name type="common">Bagworm moth</name>
    <name type="synonym">Eumeta japonica</name>
    <dbReference type="NCBI Taxonomy" id="151549"/>
    <lineage>
        <taxon>Eukaryota</taxon>
        <taxon>Metazoa</taxon>
        <taxon>Ecdysozoa</taxon>
        <taxon>Arthropoda</taxon>
        <taxon>Hexapoda</taxon>
        <taxon>Insecta</taxon>
        <taxon>Pterygota</taxon>
        <taxon>Neoptera</taxon>
        <taxon>Endopterygota</taxon>
        <taxon>Lepidoptera</taxon>
        <taxon>Glossata</taxon>
        <taxon>Ditrysia</taxon>
        <taxon>Tineoidea</taxon>
        <taxon>Psychidae</taxon>
        <taxon>Oiketicinae</taxon>
        <taxon>Eumeta</taxon>
    </lineage>
</organism>